<dbReference type="InterPro" id="IPR051206">
    <property type="entry name" value="NAMLAA_amidase_2"/>
</dbReference>
<evidence type="ECO:0000256" key="4">
    <source>
        <dbReference type="ARBA" id="ARBA00022801"/>
    </source>
</evidence>
<evidence type="ECO:0000256" key="1">
    <source>
        <dbReference type="ARBA" id="ARBA00001561"/>
    </source>
</evidence>
<dbReference type="SUPFAM" id="SSF55846">
    <property type="entry name" value="N-acetylmuramoyl-L-alanine amidase-like"/>
    <property type="match status" value="1"/>
</dbReference>
<dbReference type="GO" id="GO:0008745">
    <property type="term" value="F:N-acetylmuramoyl-L-alanine amidase activity"/>
    <property type="evidence" value="ECO:0007669"/>
    <property type="project" value="UniProtKB-EC"/>
</dbReference>
<evidence type="ECO:0000259" key="6">
    <source>
        <dbReference type="SMART" id="SM00644"/>
    </source>
</evidence>
<dbReference type="Gene3D" id="1.10.101.10">
    <property type="entry name" value="PGBD-like superfamily/PGBD"/>
    <property type="match status" value="1"/>
</dbReference>
<gene>
    <name evidence="7" type="ORF">ACFOKA_16935</name>
</gene>
<proteinExistence type="inferred from homology"/>
<protein>
    <recommendedName>
        <fullName evidence="3">N-acetylmuramoyl-L-alanine amidase</fullName>
        <ecNumber evidence="3">3.5.1.28</ecNumber>
    </recommendedName>
</protein>
<evidence type="ECO:0000313" key="8">
    <source>
        <dbReference type="Proteomes" id="UP001595444"/>
    </source>
</evidence>
<accession>A0ABV7D8P7</accession>
<evidence type="ECO:0000256" key="5">
    <source>
        <dbReference type="ARBA" id="ARBA00023316"/>
    </source>
</evidence>
<keyword evidence="8" id="KW-1185">Reference proteome</keyword>
<dbReference type="Proteomes" id="UP001595444">
    <property type="component" value="Unassembled WGS sequence"/>
</dbReference>
<dbReference type="InterPro" id="IPR002502">
    <property type="entry name" value="Amidase_domain"/>
</dbReference>
<dbReference type="SMART" id="SM00644">
    <property type="entry name" value="Ami_2"/>
    <property type="match status" value="1"/>
</dbReference>
<sequence length="246" mass="26875">MITCSSPNWDERPDGSQIDLVVLHYTGMETGDAALLRLCDAEAKVSAHYMIGEEGAVYALVPEEKRAWHAGVSSWLGRDNINHTSIGIELVNPGHEFGYRPFPAVQIDSLLALLSGIKARHKVPYYGYVGHSDIAPLRKTDPGEYFPWQQLAVAGFGLHSAVDGADTALLPVKGADGVLLQELHEKLSILGYAFTDSKAVDSETFMVLKAFQAHWRQSAVTGFYDIGTRALLTDLARQMSTTGETQ</sequence>
<evidence type="ECO:0000256" key="2">
    <source>
        <dbReference type="ARBA" id="ARBA00007553"/>
    </source>
</evidence>
<dbReference type="Gene3D" id="3.40.80.10">
    <property type="entry name" value="Peptidoglycan recognition protein-like"/>
    <property type="match status" value="1"/>
</dbReference>
<dbReference type="InterPro" id="IPR036505">
    <property type="entry name" value="Amidase/PGRP_sf"/>
</dbReference>
<comment type="caution">
    <text evidence="7">The sequence shown here is derived from an EMBL/GenBank/DDBJ whole genome shotgun (WGS) entry which is preliminary data.</text>
</comment>
<feature type="domain" description="N-acetylmuramoyl-L-alanine amidase" evidence="6">
    <location>
        <begin position="6"/>
        <end position="143"/>
    </location>
</feature>
<comment type="similarity">
    <text evidence="2">Belongs to the N-acetylmuramoyl-L-alanine amidase 2 family.</text>
</comment>
<comment type="catalytic activity">
    <reaction evidence="1">
        <text>Hydrolyzes the link between N-acetylmuramoyl residues and L-amino acid residues in certain cell-wall glycopeptides.</text>
        <dbReference type="EC" id="3.5.1.28"/>
    </reaction>
</comment>
<dbReference type="RefSeq" id="WP_194215462.1">
    <property type="nucleotide sequence ID" value="NZ_CP061205.1"/>
</dbReference>
<dbReference type="PANTHER" id="PTHR30417">
    <property type="entry name" value="N-ACETYLMURAMOYL-L-ALANINE AMIDASE AMID"/>
    <property type="match status" value="1"/>
</dbReference>
<evidence type="ECO:0000256" key="3">
    <source>
        <dbReference type="ARBA" id="ARBA00011901"/>
    </source>
</evidence>
<reference evidence="8" key="1">
    <citation type="journal article" date="2019" name="Int. J. Syst. Evol. Microbiol.">
        <title>The Global Catalogue of Microorganisms (GCM) 10K type strain sequencing project: providing services to taxonomists for standard genome sequencing and annotation.</title>
        <authorList>
            <consortium name="The Broad Institute Genomics Platform"/>
            <consortium name="The Broad Institute Genome Sequencing Center for Infectious Disease"/>
            <person name="Wu L."/>
            <person name="Ma J."/>
        </authorList>
    </citation>
    <scope>NUCLEOTIDE SEQUENCE [LARGE SCALE GENOMIC DNA]</scope>
    <source>
        <strain evidence="8">KCTC 62164</strain>
    </source>
</reference>
<keyword evidence="5" id="KW-0961">Cell wall biogenesis/degradation</keyword>
<organism evidence="7 8">
    <name type="scientific">Kordiimonas pumila</name>
    <dbReference type="NCBI Taxonomy" id="2161677"/>
    <lineage>
        <taxon>Bacteria</taxon>
        <taxon>Pseudomonadati</taxon>
        <taxon>Pseudomonadota</taxon>
        <taxon>Alphaproteobacteria</taxon>
        <taxon>Kordiimonadales</taxon>
        <taxon>Kordiimonadaceae</taxon>
        <taxon>Kordiimonas</taxon>
    </lineage>
</organism>
<evidence type="ECO:0000313" key="7">
    <source>
        <dbReference type="EMBL" id="MFC3053588.1"/>
    </source>
</evidence>
<dbReference type="PANTHER" id="PTHR30417:SF1">
    <property type="entry name" value="N-ACETYLMURAMOYL-L-ALANINE AMIDASE AMID"/>
    <property type="match status" value="1"/>
</dbReference>
<dbReference type="EC" id="3.5.1.28" evidence="3"/>
<keyword evidence="4 7" id="KW-0378">Hydrolase</keyword>
<dbReference type="Pfam" id="PF01510">
    <property type="entry name" value="Amidase_2"/>
    <property type="match status" value="1"/>
</dbReference>
<dbReference type="CDD" id="cd06583">
    <property type="entry name" value="PGRP"/>
    <property type="match status" value="1"/>
</dbReference>
<dbReference type="EMBL" id="JBHRSL010000027">
    <property type="protein sequence ID" value="MFC3053588.1"/>
    <property type="molecule type" value="Genomic_DNA"/>
</dbReference>
<dbReference type="SUPFAM" id="SSF47090">
    <property type="entry name" value="PGBD-like"/>
    <property type="match status" value="1"/>
</dbReference>
<dbReference type="InterPro" id="IPR036365">
    <property type="entry name" value="PGBD-like_sf"/>
</dbReference>
<name>A0ABV7D8P7_9PROT</name>
<dbReference type="InterPro" id="IPR036366">
    <property type="entry name" value="PGBDSf"/>
</dbReference>